<dbReference type="InterPro" id="IPR005467">
    <property type="entry name" value="His_kinase_dom"/>
</dbReference>
<evidence type="ECO:0000256" key="5">
    <source>
        <dbReference type="ARBA" id="ARBA00022777"/>
    </source>
</evidence>
<dbReference type="InterPro" id="IPR036890">
    <property type="entry name" value="HATPase_C_sf"/>
</dbReference>
<keyword evidence="3" id="KW-0597">Phosphoprotein</keyword>
<proteinExistence type="predicted"/>
<name>A0A158FQ62_CABSO</name>
<comment type="catalytic activity">
    <reaction evidence="1">
        <text>ATP + protein L-histidine = ADP + protein N-phospho-L-histidine.</text>
        <dbReference type="EC" id="2.7.13.3"/>
    </reaction>
</comment>
<keyword evidence="6" id="KW-0902">Two-component regulatory system</keyword>
<dbReference type="Gene3D" id="1.10.287.130">
    <property type="match status" value="1"/>
</dbReference>
<evidence type="ECO:0000256" key="1">
    <source>
        <dbReference type="ARBA" id="ARBA00000085"/>
    </source>
</evidence>
<gene>
    <name evidence="8" type="ORF">AWB64_01643</name>
</gene>
<dbReference type="CDD" id="cd00082">
    <property type="entry name" value="HisKA"/>
    <property type="match status" value="1"/>
</dbReference>
<dbReference type="SUPFAM" id="SSF55874">
    <property type="entry name" value="ATPase domain of HSP90 chaperone/DNA topoisomerase II/histidine kinase"/>
    <property type="match status" value="1"/>
</dbReference>
<evidence type="ECO:0000313" key="8">
    <source>
        <dbReference type="EMBL" id="SAL21942.1"/>
    </source>
</evidence>
<evidence type="ECO:0000256" key="4">
    <source>
        <dbReference type="ARBA" id="ARBA00022679"/>
    </source>
</evidence>
<dbReference type="SMART" id="SM00387">
    <property type="entry name" value="HATPase_c"/>
    <property type="match status" value="1"/>
</dbReference>
<reference evidence="8 9" key="1">
    <citation type="submission" date="2016-01" db="EMBL/GenBank/DDBJ databases">
        <authorList>
            <person name="Oliw E.H."/>
        </authorList>
    </citation>
    <scope>NUCLEOTIDE SEQUENCE [LARGE SCALE GENOMIC DNA]</scope>
    <source>
        <strain evidence="8">LMG 22029</strain>
    </source>
</reference>
<evidence type="ECO:0000256" key="3">
    <source>
        <dbReference type="ARBA" id="ARBA00022553"/>
    </source>
</evidence>
<dbReference type="SUPFAM" id="SSF47384">
    <property type="entry name" value="Homodimeric domain of signal transducing histidine kinase"/>
    <property type="match status" value="1"/>
</dbReference>
<dbReference type="InterPro" id="IPR029016">
    <property type="entry name" value="GAF-like_dom_sf"/>
</dbReference>
<dbReference type="InterPro" id="IPR036097">
    <property type="entry name" value="HisK_dim/P_sf"/>
</dbReference>
<dbReference type="Proteomes" id="UP000054893">
    <property type="component" value="Unassembled WGS sequence"/>
</dbReference>
<dbReference type="InterPro" id="IPR050736">
    <property type="entry name" value="Sensor_HK_Regulatory"/>
</dbReference>
<dbReference type="InterPro" id="IPR003661">
    <property type="entry name" value="HisK_dim/P_dom"/>
</dbReference>
<evidence type="ECO:0000256" key="6">
    <source>
        <dbReference type="ARBA" id="ARBA00023012"/>
    </source>
</evidence>
<evidence type="ECO:0000256" key="2">
    <source>
        <dbReference type="ARBA" id="ARBA00012438"/>
    </source>
</evidence>
<feature type="domain" description="Histidine kinase" evidence="7">
    <location>
        <begin position="170"/>
        <end position="383"/>
    </location>
</feature>
<dbReference type="Pfam" id="PF01590">
    <property type="entry name" value="GAF"/>
    <property type="match status" value="1"/>
</dbReference>
<protein>
    <recommendedName>
        <fullName evidence="2">histidine kinase</fullName>
        <ecNumber evidence="2">2.7.13.3</ecNumber>
    </recommendedName>
</protein>
<sequence>MVGAISSIPAILRVICKNTGMGFAAVARVTDSTWTACVVHDELGFGLQAGGQLEVRATICHESRNKREPIVIDRFSHDPMYAHHRAARIYGLESYISVPIILSTGEYFGNLCAVDVKPSQPSDERMTKMVEAFAEVIALQIENEGRREIATRLAERQQEDGHLREQFIAVLSHDLRSPLAVVSATGELLTLRQADADLVSMGARLLVAARRMSALINDVMDFARGRLGAGIEADIAPEPELGTALHEVVNEIKIAHADCSIVADISVDHVAYCDTTRLQQLLANLLSNAVFHGSPDQPITVKANLANEILELSVHNGGNAITPESMAKLFEPYWRPKNSKPGGGLGLGLFICREIVKSHHGTLNVSSSDQSGTIFTAKVPIKPHRYQQSRT</sequence>
<dbReference type="Gene3D" id="3.30.450.40">
    <property type="match status" value="1"/>
</dbReference>
<keyword evidence="5 8" id="KW-0418">Kinase</keyword>
<dbReference type="SUPFAM" id="SSF55781">
    <property type="entry name" value="GAF domain-like"/>
    <property type="match status" value="1"/>
</dbReference>
<dbReference type="PRINTS" id="PR00344">
    <property type="entry name" value="BCTRLSENSOR"/>
</dbReference>
<dbReference type="PANTHER" id="PTHR43711:SF1">
    <property type="entry name" value="HISTIDINE KINASE 1"/>
    <property type="match status" value="1"/>
</dbReference>
<dbReference type="EMBL" id="FCOC02000003">
    <property type="protein sequence ID" value="SAL21942.1"/>
    <property type="molecule type" value="Genomic_DNA"/>
</dbReference>
<evidence type="ECO:0000313" key="9">
    <source>
        <dbReference type="Proteomes" id="UP000054893"/>
    </source>
</evidence>
<dbReference type="PROSITE" id="PS50109">
    <property type="entry name" value="HIS_KIN"/>
    <property type="match status" value="1"/>
</dbReference>
<dbReference type="GO" id="GO:0000155">
    <property type="term" value="F:phosphorelay sensor kinase activity"/>
    <property type="evidence" value="ECO:0007669"/>
    <property type="project" value="InterPro"/>
</dbReference>
<dbReference type="Gene3D" id="3.30.565.10">
    <property type="entry name" value="Histidine kinase-like ATPase, C-terminal domain"/>
    <property type="match status" value="1"/>
</dbReference>
<dbReference type="InterPro" id="IPR004358">
    <property type="entry name" value="Sig_transdc_His_kin-like_C"/>
</dbReference>
<accession>A0A158FQ62</accession>
<dbReference type="Pfam" id="PF02518">
    <property type="entry name" value="HATPase_c"/>
    <property type="match status" value="1"/>
</dbReference>
<evidence type="ECO:0000259" key="7">
    <source>
        <dbReference type="PROSITE" id="PS50109"/>
    </source>
</evidence>
<dbReference type="EC" id="2.7.13.3" evidence="2"/>
<dbReference type="PANTHER" id="PTHR43711">
    <property type="entry name" value="TWO-COMPONENT HISTIDINE KINASE"/>
    <property type="match status" value="1"/>
</dbReference>
<dbReference type="SMART" id="SM00065">
    <property type="entry name" value="GAF"/>
    <property type="match status" value="1"/>
</dbReference>
<dbReference type="SMART" id="SM00388">
    <property type="entry name" value="HisKA"/>
    <property type="match status" value="1"/>
</dbReference>
<dbReference type="InterPro" id="IPR003018">
    <property type="entry name" value="GAF"/>
</dbReference>
<organism evidence="8 9">
    <name type="scientific">Caballeronia sordidicola</name>
    <name type="common">Burkholderia sordidicola</name>
    <dbReference type="NCBI Taxonomy" id="196367"/>
    <lineage>
        <taxon>Bacteria</taxon>
        <taxon>Pseudomonadati</taxon>
        <taxon>Pseudomonadota</taxon>
        <taxon>Betaproteobacteria</taxon>
        <taxon>Burkholderiales</taxon>
        <taxon>Burkholderiaceae</taxon>
        <taxon>Caballeronia</taxon>
    </lineage>
</organism>
<dbReference type="Pfam" id="PF00512">
    <property type="entry name" value="HisKA"/>
    <property type="match status" value="1"/>
</dbReference>
<dbReference type="InterPro" id="IPR003594">
    <property type="entry name" value="HATPase_dom"/>
</dbReference>
<keyword evidence="4" id="KW-0808">Transferase</keyword>
<dbReference type="AlphaFoldDB" id="A0A158FQ62"/>